<evidence type="ECO:0000256" key="8">
    <source>
        <dbReference type="ARBA" id="ARBA00022741"/>
    </source>
</evidence>
<evidence type="ECO:0000256" key="9">
    <source>
        <dbReference type="ARBA" id="ARBA00022763"/>
    </source>
</evidence>
<evidence type="ECO:0000256" key="15">
    <source>
        <dbReference type="ARBA" id="ARBA00023172"/>
    </source>
</evidence>
<gene>
    <name evidence="27" type="primary">ligD</name>
    <name evidence="27" type="ORF">FF098_008210</name>
    <name evidence="26" type="ORF">GCM10011355_16530</name>
</gene>
<evidence type="ECO:0000256" key="14">
    <source>
        <dbReference type="ARBA" id="ARBA00023125"/>
    </source>
</evidence>
<dbReference type="Gene3D" id="2.40.50.140">
    <property type="entry name" value="Nucleic acid-binding proteins"/>
    <property type="match status" value="1"/>
</dbReference>
<sequence length="844" mass="93639">MAGSLQTYHDKRDFGKTPEPKGKVSRKKGNLYMVQKHDATRLHFDFRLELDGVLKSWAVTKGPSLDPSVKRLAVRTEDHPVDYGDFEGVIPSGYGAGTVMLWDTGSWEPQEDPHEGLKKGSLKVTLKGERLKGGFALVRMKNKKGEKRENWLLIKERDGTENEDLDPVKEWPDSVKTGRGFDGIEKKGPTLKEAQTETKRRKDGEKKTASKSSPKSSSKSSARLPAFIEPQLATLDDEPPQGEEWLHEIKYDGYRLIACWAEGRAKLYTRSGKDWTDKYPAIAEALATLPGTGVIDGELVAINDQGHSDFGALQQATKSGDQARLIYYAFDLLKHGRKDWRKQAQDARKDALADLLDGVKDPIRYSDHVVGKGDDVIGKACQMGLEGIISKRADARYQSKRTRAWIKSKCTGNDEFVIGGYRKSDKKGRPFASLLLGEYVDGDLVYRGRVGTGFSEDLMASLSAKMKKLERKTPPFADMPADAKRGAVFLTPDLVGQIAYTEVTSDGHLRHPSFLGLREDKPAKEVTSEKEKMKEAEPAKSSADRSSGDTVAGVKLSSPDKVLYPDQDVTKRDLAEYYAEIAEQMLPHIKDRPVSLVRCPSGRTGSCFFQKHHNAGTPDHMGSVTITEKDGDKGDYLLLGSQKALVSAAQIGALELHIWGARRDNIEKPDRIVFDLDPDEGKDFEDVKKAARDIRDLLAAADLQSFPILTGGKGVHVVIPVERQHDWATVKGFASGFAKRLAQEDPSRFTATMSKAKRKGKIFIDWLRNERGATAICPYSTRARKDAPVATPLTWDELSRASSGADYTLANIRQRLAQLKSDPWADYATVRQSLHKGLLDELLD</sequence>
<keyword evidence="13" id="KW-0239">DNA-directed DNA polymerase</keyword>
<keyword evidence="5" id="KW-0548">Nucleotidyltransferase</keyword>
<dbReference type="InterPro" id="IPR012340">
    <property type="entry name" value="NA-bd_OB-fold"/>
</dbReference>
<evidence type="ECO:0000256" key="11">
    <source>
        <dbReference type="ARBA" id="ARBA00022839"/>
    </source>
</evidence>
<evidence type="ECO:0000256" key="2">
    <source>
        <dbReference type="ARBA" id="ARBA00012727"/>
    </source>
</evidence>
<evidence type="ECO:0000259" key="24">
    <source>
        <dbReference type="Pfam" id="PF13298"/>
    </source>
</evidence>
<evidence type="ECO:0000256" key="6">
    <source>
        <dbReference type="ARBA" id="ARBA00022722"/>
    </source>
</evidence>
<organism evidence="26 28">
    <name type="scientific">Aquisalinus luteolus</name>
    <dbReference type="NCBI Taxonomy" id="1566827"/>
    <lineage>
        <taxon>Bacteria</taxon>
        <taxon>Pseudomonadati</taxon>
        <taxon>Pseudomonadota</taxon>
        <taxon>Alphaproteobacteria</taxon>
        <taxon>Parvularculales</taxon>
        <taxon>Parvularculaceae</taxon>
        <taxon>Aquisalinus</taxon>
    </lineage>
</organism>
<evidence type="ECO:0000256" key="16">
    <source>
        <dbReference type="ARBA" id="ARBA00023204"/>
    </source>
</evidence>
<dbReference type="EMBL" id="BMGZ01000001">
    <property type="protein sequence ID" value="GGH96792.1"/>
    <property type="molecule type" value="Genomic_DNA"/>
</dbReference>
<evidence type="ECO:0000259" key="25">
    <source>
        <dbReference type="Pfam" id="PF21686"/>
    </source>
</evidence>
<keyword evidence="18" id="KW-0511">Multifunctional enzyme</keyword>
<dbReference type="Gene3D" id="3.30.470.30">
    <property type="entry name" value="DNA ligase/mRNA capping enzyme"/>
    <property type="match status" value="1"/>
</dbReference>
<feature type="region of interest" description="Disordered" evidence="21">
    <location>
        <begin position="511"/>
        <end position="554"/>
    </location>
</feature>
<keyword evidence="8" id="KW-0547">Nucleotide-binding</keyword>
<dbReference type="Gene3D" id="3.30.1490.70">
    <property type="match status" value="1"/>
</dbReference>
<dbReference type="GO" id="GO:0006310">
    <property type="term" value="P:DNA recombination"/>
    <property type="evidence" value="ECO:0007669"/>
    <property type="project" value="UniProtKB-KW"/>
</dbReference>
<dbReference type="Pfam" id="PF04679">
    <property type="entry name" value="DNA_ligase_A_C"/>
    <property type="match status" value="1"/>
</dbReference>
<dbReference type="GO" id="GO:0005524">
    <property type="term" value="F:ATP binding"/>
    <property type="evidence" value="ECO:0007669"/>
    <property type="project" value="UniProtKB-KW"/>
</dbReference>
<keyword evidence="9" id="KW-0227">DNA damage</keyword>
<dbReference type="CDD" id="cd07971">
    <property type="entry name" value="OBF_DNA_ligase_LigD"/>
    <property type="match status" value="1"/>
</dbReference>
<dbReference type="Pfam" id="PF13298">
    <property type="entry name" value="LigD_N"/>
    <property type="match status" value="1"/>
</dbReference>
<dbReference type="InterPro" id="IPR033651">
    <property type="entry name" value="PaeLigD_Pol-like"/>
</dbReference>
<name>A0A8J3A3D6_9PROT</name>
<feature type="compositionally biased region" description="Low complexity" evidence="21">
    <location>
        <begin position="210"/>
        <end position="221"/>
    </location>
</feature>
<dbReference type="NCBIfam" id="NF004628">
    <property type="entry name" value="PRK05972.1"/>
    <property type="match status" value="1"/>
</dbReference>
<dbReference type="Proteomes" id="UP000621856">
    <property type="component" value="Unassembled WGS sequence"/>
</dbReference>
<dbReference type="Proteomes" id="UP000818603">
    <property type="component" value="Unassembled WGS sequence"/>
</dbReference>
<comment type="catalytic activity">
    <reaction evidence="20">
        <text>ATP + (deoxyribonucleotide)n-3'-hydroxyl + 5'-phospho-(deoxyribonucleotide)m = (deoxyribonucleotide)n+m + AMP + diphosphate.</text>
        <dbReference type="EC" id="6.5.1.1"/>
    </reaction>
</comment>
<dbReference type="EMBL" id="VCJR02000001">
    <property type="protein sequence ID" value="NHK27882.1"/>
    <property type="molecule type" value="Genomic_DNA"/>
</dbReference>
<dbReference type="PANTHER" id="PTHR42705:SF2">
    <property type="entry name" value="BIFUNCTIONAL NON-HOMOLOGOUS END JOINING PROTEIN LIGD"/>
    <property type="match status" value="1"/>
</dbReference>
<dbReference type="InterPro" id="IPR014145">
    <property type="entry name" value="LigD_pol_dom"/>
</dbReference>
<dbReference type="GO" id="GO:0006281">
    <property type="term" value="P:DNA repair"/>
    <property type="evidence" value="ECO:0007669"/>
    <property type="project" value="UniProtKB-KW"/>
</dbReference>
<dbReference type="GO" id="GO:0003677">
    <property type="term" value="F:DNA binding"/>
    <property type="evidence" value="ECO:0007669"/>
    <property type="project" value="UniProtKB-KW"/>
</dbReference>
<dbReference type="SUPFAM" id="SSF50249">
    <property type="entry name" value="Nucleic acid-binding proteins"/>
    <property type="match status" value="1"/>
</dbReference>
<evidence type="ECO:0000313" key="27">
    <source>
        <dbReference type="EMBL" id="NHK27882.1"/>
    </source>
</evidence>
<dbReference type="EC" id="6.5.1.1" evidence="2"/>
<evidence type="ECO:0000256" key="7">
    <source>
        <dbReference type="ARBA" id="ARBA00022723"/>
    </source>
</evidence>
<dbReference type="PANTHER" id="PTHR42705">
    <property type="entry name" value="BIFUNCTIONAL NON-HOMOLOGOUS END JOINING PROTEIN LIGD"/>
    <property type="match status" value="1"/>
</dbReference>
<dbReference type="RefSeq" id="WP_155139191.1">
    <property type="nucleotide sequence ID" value="NZ_BMGZ01000001.1"/>
</dbReference>
<evidence type="ECO:0000259" key="23">
    <source>
        <dbReference type="Pfam" id="PF04679"/>
    </source>
</evidence>
<dbReference type="NCBIfam" id="TIGR02776">
    <property type="entry name" value="NHEJ_ligase_prk"/>
    <property type="match status" value="1"/>
</dbReference>
<dbReference type="SUPFAM" id="SSF56091">
    <property type="entry name" value="DNA ligase/mRNA capping enzyme, catalytic domain"/>
    <property type="match status" value="1"/>
</dbReference>
<dbReference type="InterPro" id="IPR014144">
    <property type="entry name" value="LigD_PE_domain"/>
</dbReference>
<keyword evidence="7" id="KW-0479">Metal-binding</keyword>
<proteinExistence type="predicted"/>
<feature type="domain" description="ATP-dependent DNA ligase family profile" evidence="22">
    <location>
        <begin position="241"/>
        <end position="409"/>
    </location>
</feature>
<accession>A0A8J3A3D6</accession>
<dbReference type="InterPro" id="IPR014146">
    <property type="entry name" value="LigD_ligase_dom"/>
</dbReference>
<feature type="domain" description="DNA ligase D 3'-phosphoesterase" evidence="24">
    <location>
        <begin position="35"/>
        <end position="139"/>
    </location>
</feature>
<evidence type="ECO:0000256" key="12">
    <source>
        <dbReference type="ARBA" id="ARBA00022840"/>
    </source>
</evidence>
<dbReference type="InterPro" id="IPR052171">
    <property type="entry name" value="NHEJ_LigD"/>
</dbReference>
<reference evidence="26" key="1">
    <citation type="journal article" date="2014" name="Int. J. Syst. Evol. Microbiol.">
        <title>Complete genome sequence of Corynebacterium casei LMG S-19264T (=DSM 44701T), isolated from a smear-ripened cheese.</title>
        <authorList>
            <consortium name="US DOE Joint Genome Institute (JGI-PGF)"/>
            <person name="Walter F."/>
            <person name="Albersmeier A."/>
            <person name="Kalinowski J."/>
            <person name="Ruckert C."/>
        </authorList>
    </citation>
    <scope>NUCLEOTIDE SEQUENCE</scope>
    <source>
        <strain evidence="26">CGMCC 1.14984</strain>
    </source>
</reference>
<dbReference type="InterPro" id="IPR014143">
    <property type="entry name" value="NHEJ_ligase_prk"/>
</dbReference>
<keyword evidence="12" id="KW-0067">ATP-binding</keyword>
<evidence type="ECO:0000256" key="18">
    <source>
        <dbReference type="ARBA" id="ARBA00023268"/>
    </source>
</evidence>
<feature type="compositionally biased region" description="Basic and acidic residues" evidence="21">
    <location>
        <begin position="182"/>
        <end position="208"/>
    </location>
</feature>
<dbReference type="InterPro" id="IPR012310">
    <property type="entry name" value="DNA_ligase_ATP-dep_cent"/>
</dbReference>
<keyword evidence="29" id="KW-1185">Reference proteome</keyword>
<evidence type="ECO:0000256" key="17">
    <source>
        <dbReference type="ARBA" id="ARBA00023211"/>
    </source>
</evidence>
<dbReference type="GO" id="GO:0003887">
    <property type="term" value="F:DNA-directed DNA polymerase activity"/>
    <property type="evidence" value="ECO:0007669"/>
    <property type="project" value="UniProtKB-KW"/>
</dbReference>
<keyword evidence="3 26" id="KW-0436">Ligase</keyword>
<keyword evidence="15" id="KW-0233">DNA recombination</keyword>
<dbReference type="NCBIfam" id="TIGR02777">
    <property type="entry name" value="LigD_PE_dom"/>
    <property type="match status" value="1"/>
</dbReference>
<evidence type="ECO:0000256" key="21">
    <source>
        <dbReference type="SAM" id="MobiDB-lite"/>
    </source>
</evidence>
<feature type="region of interest" description="Disordered" evidence="21">
    <location>
        <begin position="1"/>
        <end position="29"/>
    </location>
</feature>
<keyword evidence="6" id="KW-0540">Nuclease</keyword>
<evidence type="ECO:0000256" key="1">
    <source>
        <dbReference type="ARBA" id="ARBA00001936"/>
    </source>
</evidence>
<keyword evidence="4" id="KW-0808">Transferase</keyword>
<feature type="domain" description="DNA ligase ATP-dependent C-terminal" evidence="23">
    <location>
        <begin position="428"/>
        <end position="521"/>
    </location>
</feature>
<evidence type="ECO:0000256" key="3">
    <source>
        <dbReference type="ARBA" id="ARBA00022598"/>
    </source>
</evidence>
<reference evidence="26" key="3">
    <citation type="submission" date="2020-09" db="EMBL/GenBank/DDBJ databases">
        <authorList>
            <person name="Sun Q."/>
            <person name="Zhou Y."/>
        </authorList>
    </citation>
    <scope>NUCLEOTIDE SEQUENCE</scope>
    <source>
        <strain evidence="26">CGMCC 1.14984</strain>
    </source>
</reference>
<feature type="compositionally biased region" description="Basic and acidic residues" evidence="21">
    <location>
        <begin position="517"/>
        <end position="547"/>
    </location>
</feature>
<keyword evidence="16" id="KW-0234">DNA repair</keyword>
<evidence type="ECO:0000256" key="10">
    <source>
        <dbReference type="ARBA" id="ARBA00022801"/>
    </source>
</evidence>
<dbReference type="NCBIfam" id="TIGR02779">
    <property type="entry name" value="NHEJ_ligase_lig"/>
    <property type="match status" value="1"/>
</dbReference>
<dbReference type="NCBIfam" id="TIGR02778">
    <property type="entry name" value="ligD_pol"/>
    <property type="match status" value="1"/>
</dbReference>
<dbReference type="GO" id="GO:0046872">
    <property type="term" value="F:metal ion binding"/>
    <property type="evidence" value="ECO:0007669"/>
    <property type="project" value="UniProtKB-KW"/>
</dbReference>
<comment type="caution">
    <text evidence="26">The sequence shown here is derived from an EMBL/GenBank/DDBJ whole genome shotgun (WGS) entry which is preliminary data.</text>
</comment>
<dbReference type="Pfam" id="PF21686">
    <property type="entry name" value="LigD_Prim-Pol"/>
    <property type="match status" value="1"/>
</dbReference>
<evidence type="ECO:0000259" key="22">
    <source>
        <dbReference type="Pfam" id="PF01068"/>
    </source>
</evidence>
<evidence type="ECO:0000256" key="4">
    <source>
        <dbReference type="ARBA" id="ARBA00022679"/>
    </source>
</evidence>
<keyword evidence="10" id="KW-0378">Hydrolase</keyword>
<feature type="compositionally biased region" description="Basic and acidic residues" evidence="21">
    <location>
        <begin position="8"/>
        <end position="22"/>
    </location>
</feature>
<feature type="compositionally biased region" description="Basic and acidic residues" evidence="21">
    <location>
        <begin position="162"/>
        <end position="173"/>
    </location>
</feature>
<dbReference type="CDD" id="cd07906">
    <property type="entry name" value="Adenylation_DNA_ligase_LigD_LigC"/>
    <property type="match status" value="1"/>
</dbReference>
<keyword evidence="14" id="KW-0238">DNA-binding</keyword>
<evidence type="ECO:0000313" key="28">
    <source>
        <dbReference type="Proteomes" id="UP000621856"/>
    </source>
</evidence>
<dbReference type="GO" id="GO:0003910">
    <property type="term" value="F:DNA ligase (ATP) activity"/>
    <property type="evidence" value="ECO:0007669"/>
    <property type="project" value="UniProtKB-EC"/>
</dbReference>
<evidence type="ECO:0000256" key="13">
    <source>
        <dbReference type="ARBA" id="ARBA00022932"/>
    </source>
</evidence>
<dbReference type="Gene3D" id="3.90.920.10">
    <property type="entry name" value="DNA primase, PRIM domain"/>
    <property type="match status" value="1"/>
</dbReference>
<keyword evidence="11" id="KW-0269">Exonuclease</keyword>
<comment type="cofactor">
    <cofactor evidence="1">
        <name>Mn(2+)</name>
        <dbReference type="ChEBI" id="CHEBI:29035"/>
    </cofactor>
</comment>
<evidence type="ECO:0000256" key="20">
    <source>
        <dbReference type="ARBA" id="ARBA00034003"/>
    </source>
</evidence>
<feature type="domain" description="DNA ligase D polymerase" evidence="25">
    <location>
        <begin position="570"/>
        <end position="824"/>
    </location>
</feature>
<dbReference type="CDD" id="cd04862">
    <property type="entry name" value="PaeLigD_Pol_like"/>
    <property type="match status" value="1"/>
</dbReference>
<evidence type="ECO:0000256" key="5">
    <source>
        <dbReference type="ARBA" id="ARBA00022695"/>
    </source>
</evidence>
<dbReference type="AlphaFoldDB" id="A0A8J3A3D6"/>
<protein>
    <recommendedName>
        <fullName evidence="2">DNA ligase (ATP)</fullName>
        <ecNumber evidence="2">6.5.1.1</ecNumber>
    </recommendedName>
    <alternativeName>
        <fullName evidence="19">NHEJ DNA polymerase</fullName>
    </alternativeName>
</protein>
<reference evidence="27 29" key="2">
    <citation type="submission" date="2020-02" db="EMBL/GenBank/DDBJ databases">
        <title>Genome sequence of Parvularcula flava strain NH6-79.</title>
        <authorList>
            <person name="Abdul Karim M.H."/>
            <person name="Lam M.Q."/>
            <person name="Chen S.J."/>
            <person name="Yahya A."/>
            <person name="Shahir S."/>
            <person name="Shamsir M.S."/>
            <person name="Chong C.S."/>
        </authorList>
    </citation>
    <scope>NUCLEOTIDE SEQUENCE [LARGE SCALE GENOMIC DNA]</scope>
    <source>
        <strain evidence="27 29">NH6-79</strain>
    </source>
</reference>
<evidence type="ECO:0000313" key="29">
    <source>
        <dbReference type="Proteomes" id="UP000818603"/>
    </source>
</evidence>
<dbReference type="Pfam" id="PF01068">
    <property type="entry name" value="DNA_ligase_A_M"/>
    <property type="match status" value="1"/>
</dbReference>
<feature type="region of interest" description="Disordered" evidence="21">
    <location>
        <begin position="162"/>
        <end position="224"/>
    </location>
</feature>
<dbReference type="GO" id="GO:0004527">
    <property type="term" value="F:exonuclease activity"/>
    <property type="evidence" value="ECO:0007669"/>
    <property type="project" value="UniProtKB-KW"/>
</dbReference>
<keyword evidence="17" id="KW-0464">Manganese</keyword>
<evidence type="ECO:0000313" key="26">
    <source>
        <dbReference type="EMBL" id="GGH96792.1"/>
    </source>
</evidence>
<dbReference type="InterPro" id="IPR012309">
    <property type="entry name" value="DNA_ligase_ATP-dep_C"/>
</dbReference>
<evidence type="ECO:0000256" key="19">
    <source>
        <dbReference type="ARBA" id="ARBA00029943"/>
    </source>
</evidence>